<feature type="region of interest" description="Disordered" evidence="1">
    <location>
        <begin position="77"/>
        <end position="101"/>
    </location>
</feature>
<comment type="caution">
    <text evidence="2">The sequence shown here is derived from an EMBL/GenBank/DDBJ whole genome shotgun (WGS) entry which is preliminary data.</text>
</comment>
<sequence>MNSTWSWPPCVESEDRVQWQVLSRKMSVKRASDQRSTAIVMTDTTTLVRFIIRRIHVAFLGEYINTLDTLARDNTAAEAVSSRTRSGDRHHPPDPLQLNEEDEDLQLQEGVEINMNEFRVLSLHELQDDNLEVGSQDSSVRGFQRQL</sequence>
<gene>
    <name evidence="2" type="ORF">INT45_000880</name>
</gene>
<dbReference type="AlphaFoldDB" id="A0A8H7RUJ5"/>
<protein>
    <submittedName>
        <fullName evidence="2">Uncharacterized protein</fullName>
    </submittedName>
</protein>
<reference evidence="2 3" key="1">
    <citation type="submission" date="2020-12" db="EMBL/GenBank/DDBJ databases">
        <title>Metabolic potential, ecology and presence of endohyphal bacteria is reflected in genomic diversity of Mucoromycotina.</title>
        <authorList>
            <person name="Muszewska A."/>
            <person name="Okrasinska A."/>
            <person name="Steczkiewicz K."/>
            <person name="Drgas O."/>
            <person name="Orlowska M."/>
            <person name="Perlinska-Lenart U."/>
            <person name="Aleksandrzak-Piekarczyk T."/>
            <person name="Szatraj K."/>
            <person name="Zielenkiewicz U."/>
            <person name="Pilsyk S."/>
            <person name="Malc E."/>
            <person name="Mieczkowski P."/>
            <person name="Kruszewska J.S."/>
            <person name="Biernat P."/>
            <person name="Pawlowska J."/>
        </authorList>
    </citation>
    <scope>NUCLEOTIDE SEQUENCE [LARGE SCALE GENOMIC DNA]</scope>
    <source>
        <strain evidence="2 3">CBS 142.35</strain>
    </source>
</reference>
<name>A0A8H7RUJ5_9FUNG</name>
<proteinExistence type="predicted"/>
<dbReference type="Proteomes" id="UP000646827">
    <property type="component" value="Unassembled WGS sequence"/>
</dbReference>
<organism evidence="2 3">
    <name type="scientific">Circinella minor</name>
    <dbReference type="NCBI Taxonomy" id="1195481"/>
    <lineage>
        <taxon>Eukaryota</taxon>
        <taxon>Fungi</taxon>
        <taxon>Fungi incertae sedis</taxon>
        <taxon>Mucoromycota</taxon>
        <taxon>Mucoromycotina</taxon>
        <taxon>Mucoromycetes</taxon>
        <taxon>Mucorales</taxon>
        <taxon>Lichtheimiaceae</taxon>
        <taxon>Circinella</taxon>
    </lineage>
</organism>
<dbReference type="EMBL" id="JAEPRB010000458">
    <property type="protein sequence ID" value="KAG2216088.1"/>
    <property type="molecule type" value="Genomic_DNA"/>
</dbReference>
<evidence type="ECO:0000256" key="1">
    <source>
        <dbReference type="SAM" id="MobiDB-lite"/>
    </source>
</evidence>
<dbReference type="OrthoDB" id="10458468at2759"/>
<keyword evidence="3" id="KW-1185">Reference proteome</keyword>
<evidence type="ECO:0000313" key="3">
    <source>
        <dbReference type="Proteomes" id="UP000646827"/>
    </source>
</evidence>
<evidence type="ECO:0000313" key="2">
    <source>
        <dbReference type="EMBL" id="KAG2216088.1"/>
    </source>
</evidence>
<accession>A0A8H7RUJ5</accession>